<gene>
    <name evidence="2" type="ORF">HMPREF0556_11592</name>
</gene>
<dbReference type="InterPro" id="IPR010368">
    <property type="entry name" value="Com_YlbF"/>
</dbReference>
<organism evidence="2 3">
    <name type="scientific">Listeria grayi DSM 20601</name>
    <dbReference type="NCBI Taxonomy" id="525367"/>
    <lineage>
        <taxon>Bacteria</taxon>
        <taxon>Bacillati</taxon>
        <taxon>Bacillota</taxon>
        <taxon>Bacilli</taxon>
        <taxon>Bacillales</taxon>
        <taxon>Listeriaceae</taxon>
        <taxon>Listeria</taxon>
    </lineage>
</organism>
<dbReference type="Pfam" id="PF06133">
    <property type="entry name" value="Com_YlbF"/>
    <property type="match status" value="1"/>
</dbReference>
<dbReference type="STRING" id="525367.HMPREF0556_11592"/>
<name>D7UZR2_LISGR</name>
<keyword evidence="3" id="KW-1185">Reference proteome</keyword>
<dbReference type="InterPro" id="IPR023378">
    <property type="entry name" value="YheA/YmcA-like_dom_sf"/>
</dbReference>
<proteinExistence type="inferred from homology"/>
<accession>D7UZR2</accession>
<sequence>MEDIDMAINIYDLANDLEKGIRETQEFTNLQEAYRSVNADATSKEKFDRFREVQITIQEKQMSGQEIDEETINVAQQVADEVQKDEAIVALMEKEQAMSTIINDLNRIIMTPLQDLYSVGE</sequence>
<dbReference type="Gene3D" id="1.20.1500.10">
    <property type="entry name" value="YheA/YmcA-like"/>
    <property type="match status" value="1"/>
</dbReference>
<dbReference type="HAMAP" id="MF_01526">
    <property type="entry name" value="UPF0342"/>
    <property type="match status" value="1"/>
</dbReference>
<dbReference type="Proteomes" id="UP000010119">
    <property type="component" value="Unassembled WGS sequence"/>
</dbReference>
<dbReference type="HOGENOM" id="CLU_140243_3_0_9"/>
<comment type="caution">
    <text evidence="2">The sequence shown here is derived from an EMBL/GenBank/DDBJ whole genome shotgun (WGS) entry which is preliminary data.</text>
</comment>
<dbReference type="EMBL" id="ACCR02000005">
    <property type="protein sequence ID" value="EFI82907.1"/>
    <property type="molecule type" value="Genomic_DNA"/>
</dbReference>
<comment type="similarity">
    <text evidence="1">Belongs to the UPF0342 family.</text>
</comment>
<protein>
    <recommendedName>
        <fullName evidence="1">UPF0342 protein HMPREF0556_11592</fullName>
    </recommendedName>
</protein>
<dbReference type="SUPFAM" id="SSF158622">
    <property type="entry name" value="YheA/YmcA-like"/>
    <property type="match status" value="1"/>
</dbReference>
<dbReference type="AlphaFoldDB" id="D7UZR2"/>
<evidence type="ECO:0000256" key="1">
    <source>
        <dbReference type="HAMAP-Rule" id="MF_01526"/>
    </source>
</evidence>
<dbReference type="eggNOG" id="COG3679">
    <property type="taxonomic scope" value="Bacteria"/>
</dbReference>
<evidence type="ECO:0000313" key="2">
    <source>
        <dbReference type="EMBL" id="EFI82907.1"/>
    </source>
</evidence>
<evidence type="ECO:0000313" key="3">
    <source>
        <dbReference type="Proteomes" id="UP000010119"/>
    </source>
</evidence>
<reference evidence="2" key="1">
    <citation type="submission" date="2010-06" db="EMBL/GenBank/DDBJ databases">
        <authorList>
            <person name="Muzny D."/>
            <person name="Qin X."/>
            <person name="Buhay C."/>
            <person name="Dugan-Rocha S."/>
            <person name="Ding Y."/>
            <person name="Chen G."/>
            <person name="Hawes A."/>
            <person name="Holder M."/>
            <person name="Jhangiani S."/>
            <person name="Johnson A."/>
            <person name="Khan Z."/>
            <person name="Li Z."/>
            <person name="Liu W."/>
            <person name="Liu X."/>
            <person name="Perez L."/>
            <person name="Shen H."/>
            <person name="Wang Q."/>
            <person name="Watt J."/>
            <person name="Xi L."/>
            <person name="Xin Y."/>
            <person name="Zhou J."/>
            <person name="Deng J."/>
            <person name="Jiang H."/>
            <person name="Liu Y."/>
            <person name="Qu J."/>
            <person name="Song X.-Z."/>
            <person name="Zhang L."/>
            <person name="Villasana D."/>
            <person name="Johnson A."/>
            <person name="Liu J."/>
            <person name="Liyanage D."/>
            <person name="Lorensuhewa L."/>
            <person name="Robinson T."/>
            <person name="Song A."/>
            <person name="Song B.-B."/>
            <person name="Dinh H."/>
            <person name="Thornton R."/>
            <person name="Coyle M."/>
            <person name="Francisco L."/>
            <person name="Jackson L."/>
            <person name="Javaid M."/>
            <person name="Korchina V."/>
            <person name="Kovar C."/>
            <person name="Mata R."/>
            <person name="Mathew T."/>
            <person name="Ngo R."/>
            <person name="Nguyen L."/>
            <person name="Nguyen N."/>
            <person name="Okwuonu G."/>
            <person name="Ongeri F."/>
            <person name="Pham C."/>
            <person name="Simmons D."/>
            <person name="Wilczek-Boney K."/>
            <person name="Hale W."/>
            <person name="Jakkamsetti A."/>
            <person name="Pham P."/>
            <person name="Ruth R."/>
            <person name="San Lucas F."/>
            <person name="Warren J."/>
            <person name="Zhang J."/>
            <person name="Zhao Z."/>
            <person name="Zhou C."/>
            <person name="Zhu D."/>
            <person name="Lee S."/>
            <person name="Bess C."/>
            <person name="Blankenburg K."/>
            <person name="Forbes L."/>
            <person name="Fu Q."/>
            <person name="Gubbala S."/>
            <person name="Hirani K."/>
            <person name="Jayaseelan J.C."/>
            <person name="Lara F."/>
            <person name="Munidasa M."/>
            <person name="Palculict T."/>
            <person name="Patil S."/>
            <person name="Pu L.-L."/>
            <person name="Saada N."/>
            <person name="Tang L."/>
            <person name="Weissenberger G."/>
            <person name="Zhu Y."/>
            <person name="Hemphill L."/>
            <person name="Shang Y."/>
            <person name="Youmans B."/>
            <person name="Ayvaz T."/>
            <person name="Ross M."/>
            <person name="Santibanez J."/>
            <person name="Aqrawi P."/>
            <person name="Gross S."/>
            <person name="Joshi V."/>
            <person name="Fowler G."/>
            <person name="Nazareth L."/>
            <person name="Reid J."/>
            <person name="Worley K."/>
            <person name="Petrosino J."/>
            <person name="Highlander S."/>
            <person name="Gibbs R."/>
        </authorList>
    </citation>
    <scope>NUCLEOTIDE SEQUENCE [LARGE SCALE GENOMIC DNA]</scope>
    <source>
        <strain evidence="2">DSM 20601</strain>
    </source>
</reference>